<dbReference type="PANTHER" id="PTHR47537:SF4">
    <property type="entry name" value="GH12701P"/>
    <property type="match status" value="1"/>
</dbReference>
<dbReference type="InterPro" id="IPR053207">
    <property type="entry name" value="Non-NMDA_GluR_Accessory"/>
</dbReference>
<evidence type="ECO:0000313" key="5">
    <source>
        <dbReference type="Proteomes" id="UP001153737"/>
    </source>
</evidence>
<evidence type="ECO:0000256" key="1">
    <source>
        <dbReference type="ARBA" id="ARBA00023157"/>
    </source>
</evidence>
<keyword evidence="5" id="KW-1185">Reference proteome</keyword>
<accession>A0A9P0DJF1</accession>
<feature type="transmembrane region" description="Helical" evidence="2">
    <location>
        <begin position="518"/>
        <end position="539"/>
    </location>
</feature>
<gene>
    <name evidence="4" type="ORF">PHAECO_LOCUS3296</name>
</gene>
<feature type="non-terminal residue" evidence="4">
    <location>
        <position position="573"/>
    </location>
</feature>
<reference evidence="4" key="2">
    <citation type="submission" date="2022-10" db="EMBL/GenBank/DDBJ databases">
        <authorList>
            <consortium name="ENA_rothamsted_submissions"/>
            <consortium name="culmorum"/>
            <person name="King R."/>
        </authorList>
    </citation>
    <scope>NUCLEOTIDE SEQUENCE</scope>
</reference>
<dbReference type="Proteomes" id="UP001153737">
    <property type="component" value="Chromosome 12"/>
</dbReference>
<reference evidence="4" key="1">
    <citation type="submission" date="2022-01" db="EMBL/GenBank/DDBJ databases">
        <authorList>
            <person name="King R."/>
        </authorList>
    </citation>
    <scope>NUCLEOTIDE SEQUENCE</scope>
</reference>
<keyword evidence="2" id="KW-1133">Transmembrane helix</keyword>
<protein>
    <recommendedName>
        <fullName evidence="3">DUF7805 domain-containing protein</fullName>
    </recommendedName>
</protein>
<sequence length="573" mass="64184">AKFHAGVAWDAQQDVRLCRSYLNVWDGQLWAPSNCDGLYCGDRTKLKARPGSSAPHSGPSGRKNVTLLARYCKEHVSRSCDHSALANATRLPRPCTLAESFLTSGDSLTLELKLADSTALRPVTFKALYEFVDLHVDGEPYGDGPCSRRFGNVAQGDNDAQHTFRSPRDVFLYGRGGAKNISCVYRFEVNKDERIKITLTEMTIKHRACQTVISKDTNRLDCLGNSSATLRFYELPWADVPGVPRDCLCAVDKDKLIPFTYVSTTNVVELRFNVIGMNASDDFDSLFFEGSWKFIKTPGCERDLRLRGPSGEVVFSYPPPPEQANCEFNPRVIIPAPNKYLYVKIRGSIMKHSTKMGNGTIRTITTGQHCDTANRIMIHTALYTAQVCPSERYSRAHLVEVFSEGWHPRGDQAVDGVALERIQIDRLGLELSKTVVVEFYGRQEGEYSIMWLELARRRDYPPNGLGLFMMHPDECQFLCPELAACVDPSVWCDGLEDCPSGIDEALTHCSLLFQLPPVYLFFGALGVIVSSILTILILWKTCRRRPRSILQTRLKSLSSDTAIIDEKGIYSYS</sequence>
<dbReference type="Pfam" id="PF25090">
    <property type="entry name" value="DUF7805"/>
    <property type="match status" value="1"/>
</dbReference>
<dbReference type="InterPro" id="IPR036055">
    <property type="entry name" value="LDL_receptor-like_sf"/>
</dbReference>
<name>A0A9P0DJF1_PHACE</name>
<keyword evidence="2" id="KW-0812">Transmembrane</keyword>
<keyword evidence="2" id="KW-0472">Membrane</keyword>
<proteinExistence type="predicted"/>
<dbReference type="GO" id="GO:0005886">
    <property type="term" value="C:plasma membrane"/>
    <property type="evidence" value="ECO:0007669"/>
    <property type="project" value="TreeGrafter"/>
</dbReference>
<dbReference type="Gene3D" id="2.60.120.290">
    <property type="entry name" value="Spermadhesin, CUB domain"/>
    <property type="match status" value="1"/>
</dbReference>
<dbReference type="SUPFAM" id="SSF57424">
    <property type="entry name" value="LDL receptor-like module"/>
    <property type="match status" value="1"/>
</dbReference>
<keyword evidence="1" id="KW-1015">Disulfide bond</keyword>
<dbReference type="InterPro" id="IPR002172">
    <property type="entry name" value="LDrepeatLR_classA_rpt"/>
</dbReference>
<feature type="domain" description="DUF7805" evidence="3">
    <location>
        <begin position="297"/>
        <end position="458"/>
    </location>
</feature>
<dbReference type="SMART" id="SM00192">
    <property type="entry name" value="LDLa"/>
    <property type="match status" value="1"/>
</dbReference>
<dbReference type="AlphaFoldDB" id="A0A9P0DJF1"/>
<evidence type="ECO:0000259" key="3">
    <source>
        <dbReference type="Pfam" id="PF25090"/>
    </source>
</evidence>
<evidence type="ECO:0000313" key="4">
    <source>
        <dbReference type="EMBL" id="CAH1119115.1"/>
    </source>
</evidence>
<dbReference type="Gene3D" id="2.40.128.620">
    <property type="match status" value="1"/>
</dbReference>
<dbReference type="InterPro" id="IPR056707">
    <property type="entry name" value="DUF7805"/>
</dbReference>
<dbReference type="OrthoDB" id="10037824at2759"/>
<evidence type="ECO:0000256" key="2">
    <source>
        <dbReference type="SAM" id="Phobius"/>
    </source>
</evidence>
<dbReference type="InterPro" id="IPR035914">
    <property type="entry name" value="Sperma_CUB_dom_sf"/>
</dbReference>
<dbReference type="EMBL" id="OU896718">
    <property type="protein sequence ID" value="CAH1119115.1"/>
    <property type="molecule type" value="Genomic_DNA"/>
</dbReference>
<dbReference type="PANTHER" id="PTHR47537">
    <property type="entry name" value="CUBILIN"/>
    <property type="match status" value="1"/>
</dbReference>
<organism evidence="4 5">
    <name type="scientific">Phaedon cochleariae</name>
    <name type="common">Mustard beetle</name>
    <dbReference type="NCBI Taxonomy" id="80249"/>
    <lineage>
        <taxon>Eukaryota</taxon>
        <taxon>Metazoa</taxon>
        <taxon>Ecdysozoa</taxon>
        <taxon>Arthropoda</taxon>
        <taxon>Hexapoda</taxon>
        <taxon>Insecta</taxon>
        <taxon>Pterygota</taxon>
        <taxon>Neoptera</taxon>
        <taxon>Endopterygota</taxon>
        <taxon>Coleoptera</taxon>
        <taxon>Polyphaga</taxon>
        <taxon>Cucujiformia</taxon>
        <taxon>Chrysomeloidea</taxon>
        <taxon>Chrysomelidae</taxon>
        <taxon>Chrysomelinae</taxon>
        <taxon>Chrysomelini</taxon>
        <taxon>Phaedon</taxon>
    </lineage>
</organism>